<dbReference type="GO" id="GO:0003677">
    <property type="term" value="F:DNA binding"/>
    <property type="evidence" value="ECO:0007669"/>
    <property type="project" value="InterPro"/>
</dbReference>
<dbReference type="InterPro" id="IPR001387">
    <property type="entry name" value="Cro/C1-type_HTH"/>
</dbReference>
<dbReference type="PROSITE" id="PS50943">
    <property type="entry name" value="HTH_CROC1"/>
    <property type="match status" value="1"/>
</dbReference>
<dbReference type="Gene3D" id="1.10.260.40">
    <property type="entry name" value="lambda repressor-like DNA-binding domains"/>
    <property type="match status" value="1"/>
</dbReference>
<dbReference type="SUPFAM" id="SSF47413">
    <property type="entry name" value="lambda repressor-like DNA-binding domains"/>
    <property type="match status" value="1"/>
</dbReference>
<accession>A0A2W5F388</accession>
<protein>
    <recommendedName>
        <fullName evidence="1">HTH cro/C1-type domain-containing protein</fullName>
    </recommendedName>
</protein>
<reference evidence="2 3" key="1">
    <citation type="submission" date="2017-11" db="EMBL/GenBank/DDBJ databases">
        <title>Infants hospitalized years apart are colonized by the same room-sourced microbial strains.</title>
        <authorList>
            <person name="Brooks B."/>
            <person name="Olm M.R."/>
            <person name="Firek B.A."/>
            <person name="Baker R."/>
            <person name="Thomas B.C."/>
            <person name="Morowitz M.J."/>
            <person name="Banfield J.F."/>
        </authorList>
    </citation>
    <scope>NUCLEOTIDE SEQUENCE [LARGE SCALE GENOMIC DNA]</scope>
    <source>
        <strain evidence="2">S2_009_000_R2_76</strain>
    </source>
</reference>
<dbReference type="Proteomes" id="UP000249645">
    <property type="component" value="Unassembled WGS sequence"/>
</dbReference>
<dbReference type="AlphaFoldDB" id="A0A2W5F388"/>
<evidence type="ECO:0000313" key="2">
    <source>
        <dbReference type="EMBL" id="PZP49828.1"/>
    </source>
</evidence>
<dbReference type="CDD" id="cd00093">
    <property type="entry name" value="HTH_XRE"/>
    <property type="match status" value="1"/>
</dbReference>
<evidence type="ECO:0000259" key="1">
    <source>
        <dbReference type="PROSITE" id="PS50943"/>
    </source>
</evidence>
<dbReference type="SMART" id="SM00530">
    <property type="entry name" value="HTH_XRE"/>
    <property type="match status" value="1"/>
</dbReference>
<evidence type="ECO:0000313" key="3">
    <source>
        <dbReference type="Proteomes" id="UP000249645"/>
    </source>
</evidence>
<proteinExistence type="predicted"/>
<dbReference type="EMBL" id="QFOI01000093">
    <property type="protein sequence ID" value="PZP49828.1"/>
    <property type="molecule type" value="Genomic_DNA"/>
</dbReference>
<sequence length="119" mass="13390">MSLAYGPNFVLITARECCELKAEDIAEKLEISVSEYEEMESGAKQITSDLAQKLGQIFNITPELFMYRMAETINYNTGQGSHSGPIYTYNNHSIWGVDKTQIENLIKEKRGDSSDKSTL</sequence>
<dbReference type="InterPro" id="IPR010982">
    <property type="entry name" value="Lambda_DNA-bd_dom_sf"/>
</dbReference>
<name>A0A2W5F388_9SPHI</name>
<organism evidence="2 3">
    <name type="scientific">Pseudopedobacter saltans</name>
    <dbReference type="NCBI Taxonomy" id="151895"/>
    <lineage>
        <taxon>Bacteria</taxon>
        <taxon>Pseudomonadati</taxon>
        <taxon>Bacteroidota</taxon>
        <taxon>Sphingobacteriia</taxon>
        <taxon>Sphingobacteriales</taxon>
        <taxon>Sphingobacteriaceae</taxon>
        <taxon>Pseudopedobacter</taxon>
    </lineage>
</organism>
<feature type="domain" description="HTH cro/C1-type" evidence="1">
    <location>
        <begin position="11"/>
        <end position="65"/>
    </location>
</feature>
<gene>
    <name evidence="2" type="ORF">DI598_06950</name>
</gene>
<comment type="caution">
    <text evidence="2">The sequence shown here is derived from an EMBL/GenBank/DDBJ whole genome shotgun (WGS) entry which is preliminary data.</text>
</comment>
<dbReference type="Pfam" id="PF01381">
    <property type="entry name" value="HTH_3"/>
    <property type="match status" value="1"/>
</dbReference>